<keyword evidence="3" id="KW-1185">Reference proteome</keyword>
<feature type="compositionally biased region" description="Basic and acidic residues" evidence="1">
    <location>
        <begin position="403"/>
        <end position="417"/>
    </location>
</feature>
<comment type="caution">
    <text evidence="2">The sequence shown here is derived from an EMBL/GenBank/DDBJ whole genome shotgun (WGS) entry which is preliminary data.</text>
</comment>
<proteinExistence type="predicted"/>
<evidence type="ECO:0000313" key="2">
    <source>
        <dbReference type="EMBL" id="KAJ2804534.1"/>
    </source>
</evidence>
<dbReference type="EMBL" id="JANBUO010000391">
    <property type="protein sequence ID" value="KAJ2804534.1"/>
    <property type="molecule type" value="Genomic_DNA"/>
</dbReference>
<protein>
    <submittedName>
        <fullName evidence="2">Uncharacterized protein</fullName>
    </submittedName>
</protein>
<feature type="region of interest" description="Disordered" evidence="1">
    <location>
        <begin position="351"/>
        <end position="370"/>
    </location>
</feature>
<feature type="compositionally biased region" description="Polar residues" evidence="1">
    <location>
        <begin position="114"/>
        <end position="124"/>
    </location>
</feature>
<gene>
    <name evidence="2" type="ORF">H4R20_002465</name>
</gene>
<feature type="region of interest" description="Disordered" evidence="1">
    <location>
        <begin position="394"/>
        <end position="452"/>
    </location>
</feature>
<reference evidence="2" key="1">
    <citation type="submission" date="2022-07" db="EMBL/GenBank/DDBJ databases">
        <title>Phylogenomic reconstructions and comparative analyses of Kickxellomycotina fungi.</title>
        <authorList>
            <person name="Reynolds N.K."/>
            <person name="Stajich J.E."/>
            <person name="Barry K."/>
            <person name="Grigoriev I.V."/>
            <person name="Crous P."/>
            <person name="Smith M.E."/>
        </authorList>
    </citation>
    <scope>NUCLEOTIDE SEQUENCE</scope>
    <source>
        <strain evidence="2">NRRL 1565</strain>
    </source>
</reference>
<name>A0A9W8I3R9_9FUNG</name>
<feature type="non-terminal residue" evidence="2">
    <location>
        <position position="1"/>
    </location>
</feature>
<feature type="region of interest" description="Disordered" evidence="1">
    <location>
        <begin position="1"/>
        <end position="68"/>
    </location>
</feature>
<feature type="compositionally biased region" description="Basic and acidic residues" evidence="1">
    <location>
        <begin position="49"/>
        <end position="61"/>
    </location>
</feature>
<organism evidence="2 3">
    <name type="scientific">Coemansia guatemalensis</name>
    <dbReference type="NCBI Taxonomy" id="2761395"/>
    <lineage>
        <taxon>Eukaryota</taxon>
        <taxon>Fungi</taxon>
        <taxon>Fungi incertae sedis</taxon>
        <taxon>Zoopagomycota</taxon>
        <taxon>Kickxellomycotina</taxon>
        <taxon>Kickxellomycetes</taxon>
        <taxon>Kickxellales</taxon>
        <taxon>Kickxellaceae</taxon>
        <taxon>Coemansia</taxon>
    </lineage>
</organism>
<evidence type="ECO:0000313" key="3">
    <source>
        <dbReference type="Proteomes" id="UP001140094"/>
    </source>
</evidence>
<feature type="region of interest" description="Disordered" evidence="1">
    <location>
        <begin position="80"/>
        <end position="144"/>
    </location>
</feature>
<evidence type="ECO:0000256" key="1">
    <source>
        <dbReference type="SAM" id="MobiDB-lite"/>
    </source>
</evidence>
<sequence>RAQQASIGNGSTMQQTTEDSPDLSTAGRTRTLSRSSVGSLGSATGRSVMETEERVVGRQMEEPSSVGRLGRTSWYRSLHGISPLSRPAKSLSSENETGLGVMDPPVIPRVAGATHTSPPTTTAVQRPPPPARTNESSGLGSIAQRFRRKLLSPIPVPRVASRLAHASDVGSASESEPAEGSVRDTSTKDVSAAEGKRKLATETPRTEMPPPRKRPVYVRPSEEPITEPEPEPEPKQSTSRRQSVPEAVKNALWRRLRTPLSRRAEVGPPKLSVRERIAAFNSLSVRGRSSTTVPPPQPLLTPVTESNAEDAEAYSSNISPVQEKSAPVTATTARTRVGTNTGFLSVATPKAMASTDNHHHNPHSASSVRAESPALSQMSSVSSRVQDTINALERAGVQVQQQDVERSGMKRTAEARDALGSPTKRQRAPSVGASRRNPLRAMHQMVRRHTGR</sequence>
<feature type="compositionally biased region" description="Low complexity" evidence="1">
    <location>
        <begin position="170"/>
        <end position="180"/>
    </location>
</feature>
<accession>A0A9W8I3R9</accession>
<dbReference type="OrthoDB" id="2313105at2759"/>
<feature type="region of interest" description="Disordered" evidence="1">
    <location>
        <begin position="163"/>
        <end position="247"/>
    </location>
</feature>
<feature type="region of interest" description="Disordered" evidence="1">
    <location>
        <begin position="287"/>
        <end position="331"/>
    </location>
</feature>
<dbReference type="Proteomes" id="UP001140094">
    <property type="component" value="Unassembled WGS sequence"/>
</dbReference>
<feature type="compositionally biased region" description="Polar residues" evidence="1">
    <location>
        <begin position="1"/>
        <end position="45"/>
    </location>
</feature>
<dbReference type="AlphaFoldDB" id="A0A9W8I3R9"/>